<comment type="caution">
    <text evidence="2">The sequence shown here is derived from an EMBL/GenBank/DDBJ whole genome shotgun (WGS) entry which is preliminary data.</text>
</comment>
<feature type="domain" description="Retroviral polymerase SH3-like" evidence="1">
    <location>
        <begin position="261"/>
        <end position="297"/>
    </location>
</feature>
<dbReference type="AlphaFoldDB" id="A0AAV3Q0E6"/>
<dbReference type="PANTHER" id="PTHR42648:SF31">
    <property type="entry name" value="RNA-DIRECTED DNA POLYMERASE"/>
    <property type="match status" value="1"/>
</dbReference>
<sequence length="297" mass="34169">MWDEVTSRYGVSNGPMLYQLEREITFLSHVSMSIMVYYSKLKRLCDELNELEPHSKKVKIATSLSLLDHAEGSSAMFGRTFADDKKVVKKWDDKKAFLKCDHYNMRGHTKDNCYRLKGFPDNFGSRNQKSRFQNVRSNNAMQREMVKFRESNHHSNAELSIMHNVNSLQDQQSRNIVGIAAQTRGLYVLDDESFHSSTIQKFVSNYVQFNKLSCGNFWAETVLTATYIINRLPSSVLDGKIPHEKLFNKVPDIKHMTVFGCLCFVTHTGPNTDKFYPRVYKGVFIGYAAAQKGYKVL</sequence>
<dbReference type="PANTHER" id="PTHR42648">
    <property type="entry name" value="TRANSPOSASE, PUTATIVE-RELATED"/>
    <property type="match status" value="1"/>
</dbReference>
<gene>
    <name evidence="2" type="ORF">LIER_14344</name>
</gene>
<protein>
    <recommendedName>
        <fullName evidence="1">Retroviral polymerase SH3-like domain-containing protein</fullName>
    </recommendedName>
</protein>
<reference evidence="2 3" key="1">
    <citation type="submission" date="2024-01" db="EMBL/GenBank/DDBJ databases">
        <title>The complete chloroplast genome sequence of Lithospermum erythrorhizon: insights into the phylogenetic relationship among Boraginaceae species and the maternal lineages of purple gromwells.</title>
        <authorList>
            <person name="Okada T."/>
            <person name="Watanabe K."/>
        </authorList>
    </citation>
    <scope>NUCLEOTIDE SEQUENCE [LARGE SCALE GENOMIC DNA]</scope>
</reference>
<keyword evidence="3" id="KW-1185">Reference proteome</keyword>
<proteinExistence type="predicted"/>
<evidence type="ECO:0000313" key="3">
    <source>
        <dbReference type="Proteomes" id="UP001454036"/>
    </source>
</evidence>
<evidence type="ECO:0000259" key="1">
    <source>
        <dbReference type="Pfam" id="PF25597"/>
    </source>
</evidence>
<name>A0AAV3Q0E6_LITER</name>
<dbReference type="Pfam" id="PF25597">
    <property type="entry name" value="SH3_retrovirus"/>
    <property type="match status" value="1"/>
</dbReference>
<accession>A0AAV3Q0E6</accession>
<organism evidence="2 3">
    <name type="scientific">Lithospermum erythrorhizon</name>
    <name type="common">Purple gromwell</name>
    <name type="synonym">Lithospermum officinale var. erythrorhizon</name>
    <dbReference type="NCBI Taxonomy" id="34254"/>
    <lineage>
        <taxon>Eukaryota</taxon>
        <taxon>Viridiplantae</taxon>
        <taxon>Streptophyta</taxon>
        <taxon>Embryophyta</taxon>
        <taxon>Tracheophyta</taxon>
        <taxon>Spermatophyta</taxon>
        <taxon>Magnoliopsida</taxon>
        <taxon>eudicotyledons</taxon>
        <taxon>Gunneridae</taxon>
        <taxon>Pentapetalae</taxon>
        <taxon>asterids</taxon>
        <taxon>lamiids</taxon>
        <taxon>Boraginales</taxon>
        <taxon>Boraginaceae</taxon>
        <taxon>Boraginoideae</taxon>
        <taxon>Lithospermeae</taxon>
        <taxon>Lithospermum</taxon>
    </lineage>
</organism>
<dbReference type="InterPro" id="IPR057670">
    <property type="entry name" value="SH3_retrovirus"/>
</dbReference>
<dbReference type="InterPro" id="IPR039537">
    <property type="entry name" value="Retrotran_Ty1/copia-like"/>
</dbReference>
<dbReference type="Proteomes" id="UP001454036">
    <property type="component" value="Unassembled WGS sequence"/>
</dbReference>
<evidence type="ECO:0000313" key="2">
    <source>
        <dbReference type="EMBL" id="GAA0156983.1"/>
    </source>
</evidence>
<dbReference type="EMBL" id="BAABME010002995">
    <property type="protein sequence ID" value="GAA0156983.1"/>
    <property type="molecule type" value="Genomic_DNA"/>
</dbReference>